<sequence>MSSINGAGKLDEHVCIVYREQGFIENEFVMHEISKIMLQYKKYNVAINLYSTESDESKGIHMELLYHKIQVTSRLFTQDILDKFQVYYQVRIIEDFSPKSFSVLEKFKNPTDVLLDIILSYLKNKEAKDKVYKWFRYERNIFFS</sequence>
<proteinExistence type="predicted"/>
<evidence type="ECO:0000313" key="2">
    <source>
        <dbReference type="Proteomes" id="UP001597214"/>
    </source>
</evidence>
<dbReference type="RefSeq" id="WP_377929452.1">
    <property type="nucleotide sequence ID" value="NZ_JBHUEM010000040.1"/>
</dbReference>
<accession>A0ABW4LSW4</accession>
<keyword evidence="2" id="KW-1185">Reference proteome</keyword>
<protein>
    <submittedName>
        <fullName evidence="1">Uncharacterized protein</fullName>
    </submittedName>
</protein>
<comment type="caution">
    <text evidence="1">The sequence shown here is derived from an EMBL/GenBank/DDBJ whole genome shotgun (WGS) entry which is preliminary data.</text>
</comment>
<gene>
    <name evidence="1" type="ORF">ACFSCX_17070</name>
</gene>
<dbReference type="EMBL" id="JBHUEM010000040">
    <property type="protein sequence ID" value="MFD1738239.1"/>
    <property type="molecule type" value="Genomic_DNA"/>
</dbReference>
<dbReference type="Proteomes" id="UP001597214">
    <property type="component" value="Unassembled WGS sequence"/>
</dbReference>
<name>A0ABW4LSW4_9BACI</name>
<organism evidence="1 2">
    <name type="scientific">Bacillus salitolerans</name>
    <dbReference type="NCBI Taxonomy" id="1437434"/>
    <lineage>
        <taxon>Bacteria</taxon>
        <taxon>Bacillati</taxon>
        <taxon>Bacillota</taxon>
        <taxon>Bacilli</taxon>
        <taxon>Bacillales</taxon>
        <taxon>Bacillaceae</taxon>
        <taxon>Bacillus</taxon>
    </lineage>
</organism>
<reference evidence="2" key="1">
    <citation type="journal article" date="2019" name="Int. J. Syst. Evol. Microbiol.">
        <title>The Global Catalogue of Microorganisms (GCM) 10K type strain sequencing project: providing services to taxonomists for standard genome sequencing and annotation.</title>
        <authorList>
            <consortium name="The Broad Institute Genomics Platform"/>
            <consortium name="The Broad Institute Genome Sequencing Center for Infectious Disease"/>
            <person name="Wu L."/>
            <person name="Ma J."/>
        </authorList>
    </citation>
    <scope>NUCLEOTIDE SEQUENCE [LARGE SCALE GENOMIC DNA]</scope>
    <source>
        <strain evidence="2">CCUG 49339</strain>
    </source>
</reference>
<evidence type="ECO:0000313" key="1">
    <source>
        <dbReference type="EMBL" id="MFD1738239.1"/>
    </source>
</evidence>